<evidence type="ECO:0000313" key="1">
    <source>
        <dbReference type="EMBL" id="ADY01706.1"/>
    </source>
</evidence>
<dbReference type="RefSeq" id="WP_013604868.1">
    <property type="nucleotide sequence ID" value="NC_015151.1"/>
</dbReference>
<dbReference type="GeneID" id="10289153"/>
<dbReference type="KEGG" id="vmo:VMUT_1501"/>
<dbReference type="EMBL" id="CP002529">
    <property type="protein sequence ID" value="ADY01706.1"/>
    <property type="molecule type" value="Genomic_DNA"/>
</dbReference>
<organism evidence="1 2">
    <name type="scientific">Vulcanisaeta moutnovskia (strain 768-28)</name>
    <dbReference type="NCBI Taxonomy" id="985053"/>
    <lineage>
        <taxon>Archaea</taxon>
        <taxon>Thermoproteota</taxon>
        <taxon>Thermoprotei</taxon>
        <taxon>Thermoproteales</taxon>
        <taxon>Thermoproteaceae</taxon>
        <taxon>Vulcanisaeta</taxon>
    </lineage>
</organism>
<protein>
    <recommendedName>
        <fullName evidence="3">CobQ/CobB/MinD/ParA nucleotide binding domain-containing protein</fullName>
    </recommendedName>
</protein>
<dbReference type="Gene3D" id="3.40.50.300">
    <property type="entry name" value="P-loop containing nucleotide triphosphate hydrolases"/>
    <property type="match status" value="1"/>
</dbReference>
<name>F0QTJ3_VULM7</name>
<dbReference type="HOGENOM" id="CLU_1302691_0_0_2"/>
<keyword evidence="2" id="KW-1185">Reference proteome</keyword>
<accession>F0QTJ3</accession>
<dbReference type="eggNOG" id="arCOG00589">
    <property type="taxonomic scope" value="Archaea"/>
</dbReference>
<gene>
    <name evidence="1" type="ordered locus">VMUT_1501</name>
</gene>
<dbReference type="STRING" id="985053.VMUT_1501"/>
<sequence length="211" mass="23565">MTIITVTSGNVGGVGKTTITLALLMNTKNMAYIDLSPDNRSLSLLLGLNPRTDIIDSVRGGKYMMYVRDGNAIIPIRHREYLELRQISEIAPKEVQRMLKALEKTLISNYGVENLIIDTMSTINLGLTRGTIETADKLLIPLIKERAELIRRSIPSVSVKYVIYAMNMVRESIKSSDTAAVIPYIEGANNQLEVADRIRNYVKNLIKAILE</sequence>
<evidence type="ECO:0008006" key="3">
    <source>
        <dbReference type="Google" id="ProtNLM"/>
    </source>
</evidence>
<dbReference type="OrthoDB" id="27514at2157"/>
<evidence type="ECO:0000313" key="2">
    <source>
        <dbReference type="Proteomes" id="UP000007485"/>
    </source>
</evidence>
<dbReference type="AlphaFoldDB" id="F0QTJ3"/>
<proteinExistence type="predicted"/>
<reference evidence="1 2" key="1">
    <citation type="journal article" date="2011" name="J. Bacteriol.">
        <title>Complete genome sequence of 'Vulcanisaeta moutnovskia' strain 768-28, a novel member of the hyperthermophilic crenarchaeal genus vulcanisaeta.</title>
        <authorList>
            <person name="Gumerov V.M."/>
            <person name="Mardanov A.V."/>
            <person name="Beletsky A.V."/>
            <person name="Prokofeva M.I."/>
            <person name="Bonch-Osmolovskaya E.A."/>
            <person name="Ravin N.V."/>
            <person name="Skryabin K.G."/>
        </authorList>
    </citation>
    <scope>NUCLEOTIDE SEQUENCE [LARGE SCALE GENOMIC DNA]</scope>
    <source>
        <strain evidence="1 2">768-28</strain>
    </source>
</reference>
<dbReference type="InterPro" id="IPR027417">
    <property type="entry name" value="P-loop_NTPase"/>
</dbReference>
<dbReference type="Proteomes" id="UP000007485">
    <property type="component" value="Chromosome"/>
</dbReference>
<dbReference type="SUPFAM" id="SSF52540">
    <property type="entry name" value="P-loop containing nucleoside triphosphate hydrolases"/>
    <property type="match status" value="1"/>
</dbReference>